<evidence type="ECO:0000313" key="4">
    <source>
        <dbReference type="Proteomes" id="UP001152797"/>
    </source>
</evidence>
<feature type="region of interest" description="Disordered" evidence="1">
    <location>
        <begin position="1027"/>
        <end position="1110"/>
    </location>
</feature>
<sequence length="1110" mass="123140">MILHPKKRSRHEKHDLKDLVKKCSEDYVDFRQVNKLLSLADFIGTLKRQPKKPLKTDKERKRWLKEACPDVKFVKHPQTGKESVPVEQETLMLVGSKTSAARSREEEFTDRGEAKEAMKRAREAVEVSTNRKEDLAKSQALEEDASNKGDASKAEELSDEESDSSFGGFASDSEAPAKKRRRGVAKEGQTGRSKTEDPPPLPGVSTDKPGKDRKEPPLAAAKSKAAKAKQDRADKVLSNAKKAFTTMEELSADMMWRSVVRTGEVERRIQKCSQTEKELRALIDNEGFFAGSEEVKEMLDTMSKLAERLSDFKDLCRELRSITPDQLVKELHQGGDVPRLFLNLFDLLLSDKDHPTLMDMLNFTAKKLHSVVAPPENEEKLHFSFHCILETHQYKPDTKPGEIAHEEDPLPWPFLLKVQAQCVNEFFERLRLATGPSLAEGMIPPSLKIDSLEPCQWLPDGPDLFQQMDSQNFQNKTGFSGQLMLNLQRVLACLQVSKGEPDGKYLTLVSRISTFSKPLIMAMNAQSEWRTLWGKVLAEVKKYNERKIPDIDMSAVHKTLDKVCGLVTADQVNSQKSDVRDLVDLLRQFGSVDDHFNHSQGEEKARFLEKISALSHWSQERFQPGIQDMNRVLVDWISAATPAEAPSMAESARSFKPLEIKVPAEVDGIFHLQCDLEAVLASFPSTGASMKLGVQAVLECCAAFQSYKAPEGDDPGAHVMAMLDLAAIVWKKCGELSIPEGQDRESGMLPAARAMCKWSQVLQHVCFAKSLDLIINAPSPETPWNYKKMLPLQHQAFARALQQAAGLKDDMEALSSSGMPDLEEVTKRLALFETVTSALDASLMAEDNVDPLFKDLKATFENFVALFLKSAETALNDFEETHFPVIHGFIGNYTAVAQAAEKWQMTPVASVFTDKHDETKEALEQLMAAKENLGGVMGSLETFCAHISSGKALVDLVAKAKGMYKAGVGFIKEADRIGGILLVGAVLYNNGSAEDAKATLDMANKTFGTRKDTLPLKVQKMLGDSLKLPHDDAADAKDKQPAPKTPGRKRNAPSSALAEDKPAKDPKKAKTKGKDESKKEKAEKAEKADKAEKRKRKKAEKADPASDAEE</sequence>
<feature type="compositionally biased region" description="Basic and acidic residues" evidence="1">
    <location>
        <begin position="1058"/>
        <end position="1092"/>
    </location>
</feature>
<comment type="caution">
    <text evidence="2">The sequence shown here is derived from an EMBL/GenBank/DDBJ whole genome shotgun (WGS) entry which is preliminary data.</text>
</comment>
<feature type="compositionally biased region" description="Basic and acidic residues" evidence="1">
    <location>
        <begin position="145"/>
        <end position="156"/>
    </location>
</feature>
<evidence type="ECO:0000313" key="2">
    <source>
        <dbReference type="EMBL" id="CAI3990525.1"/>
    </source>
</evidence>
<feature type="compositionally biased region" description="Basic and acidic residues" evidence="1">
    <location>
        <begin position="1027"/>
        <end position="1041"/>
    </location>
</feature>
<dbReference type="EMBL" id="CAMXCT010001487">
    <property type="protein sequence ID" value="CAI3990525.1"/>
    <property type="molecule type" value="Genomic_DNA"/>
</dbReference>
<organism evidence="2">
    <name type="scientific">Cladocopium goreaui</name>
    <dbReference type="NCBI Taxonomy" id="2562237"/>
    <lineage>
        <taxon>Eukaryota</taxon>
        <taxon>Sar</taxon>
        <taxon>Alveolata</taxon>
        <taxon>Dinophyceae</taxon>
        <taxon>Suessiales</taxon>
        <taxon>Symbiodiniaceae</taxon>
        <taxon>Cladocopium</taxon>
    </lineage>
</organism>
<dbReference type="AlphaFoldDB" id="A0A9P1CF97"/>
<reference evidence="2" key="1">
    <citation type="submission" date="2022-10" db="EMBL/GenBank/DDBJ databases">
        <authorList>
            <person name="Chen Y."/>
            <person name="Dougan E. K."/>
            <person name="Chan C."/>
            <person name="Rhodes N."/>
            <person name="Thang M."/>
        </authorList>
    </citation>
    <scope>NUCLEOTIDE SEQUENCE</scope>
</reference>
<reference evidence="3 4" key="2">
    <citation type="submission" date="2024-05" db="EMBL/GenBank/DDBJ databases">
        <authorList>
            <person name="Chen Y."/>
            <person name="Shah S."/>
            <person name="Dougan E. K."/>
            <person name="Thang M."/>
            <person name="Chan C."/>
        </authorList>
    </citation>
    <scope>NUCLEOTIDE SEQUENCE [LARGE SCALE GENOMIC DNA]</scope>
</reference>
<feature type="compositionally biased region" description="Low complexity" evidence="1">
    <location>
        <begin position="164"/>
        <end position="174"/>
    </location>
</feature>
<feature type="region of interest" description="Disordered" evidence="1">
    <location>
        <begin position="94"/>
        <end position="234"/>
    </location>
</feature>
<dbReference type="EMBL" id="CAMXCT030001487">
    <property type="protein sequence ID" value="CAL4777837.1"/>
    <property type="molecule type" value="Genomic_DNA"/>
</dbReference>
<evidence type="ECO:0000256" key="1">
    <source>
        <dbReference type="SAM" id="MobiDB-lite"/>
    </source>
</evidence>
<name>A0A9P1CF97_9DINO</name>
<evidence type="ECO:0000313" key="3">
    <source>
        <dbReference type="EMBL" id="CAL4777837.1"/>
    </source>
</evidence>
<dbReference type="Proteomes" id="UP001152797">
    <property type="component" value="Unassembled WGS sequence"/>
</dbReference>
<protein>
    <submittedName>
        <fullName evidence="2">Uncharacterized protein</fullName>
    </submittedName>
</protein>
<feature type="compositionally biased region" description="Basic and acidic residues" evidence="1">
    <location>
        <begin position="102"/>
        <end position="136"/>
    </location>
</feature>
<accession>A0A9P1CF97</accession>
<dbReference type="EMBL" id="CAMXCT020001487">
    <property type="protein sequence ID" value="CAL1143900.1"/>
    <property type="molecule type" value="Genomic_DNA"/>
</dbReference>
<gene>
    <name evidence="2" type="ORF">C1SCF055_LOCUS17509</name>
</gene>
<keyword evidence="4" id="KW-1185">Reference proteome</keyword>
<proteinExistence type="predicted"/>